<keyword evidence="1" id="KW-0812">Transmembrane</keyword>
<feature type="transmembrane region" description="Helical" evidence="1">
    <location>
        <begin position="32"/>
        <end position="51"/>
    </location>
</feature>
<dbReference type="EMBL" id="LAZR01017767">
    <property type="protein sequence ID" value="KKL99038.1"/>
    <property type="molecule type" value="Genomic_DNA"/>
</dbReference>
<organism evidence="2">
    <name type="scientific">marine sediment metagenome</name>
    <dbReference type="NCBI Taxonomy" id="412755"/>
    <lineage>
        <taxon>unclassified sequences</taxon>
        <taxon>metagenomes</taxon>
        <taxon>ecological metagenomes</taxon>
    </lineage>
</organism>
<accession>A0A0F9GJQ6</accession>
<keyword evidence="1" id="KW-0472">Membrane</keyword>
<protein>
    <submittedName>
        <fullName evidence="2">Uncharacterized protein</fullName>
    </submittedName>
</protein>
<keyword evidence="1" id="KW-1133">Transmembrane helix</keyword>
<evidence type="ECO:0000256" key="1">
    <source>
        <dbReference type="SAM" id="Phobius"/>
    </source>
</evidence>
<feature type="transmembrane region" description="Helical" evidence="1">
    <location>
        <begin position="7"/>
        <end position="26"/>
    </location>
</feature>
<evidence type="ECO:0000313" key="2">
    <source>
        <dbReference type="EMBL" id="KKL99038.1"/>
    </source>
</evidence>
<dbReference type="AlphaFoldDB" id="A0A0F9GJQ6"/>
<comment type="caution">
    <text evidence="2">The sequence shown here is derived from an EMBL/GenBank/DDBJ whole genome shotgun (WGS) entry which is preliminary data.</text>
</comment>
<name>A0A0F9GJQ6_9ZZZZ</name>
<sequence>MKKLLPFFLLMWAAFLIAMLDLYALSQGVNGTLFSASIATIAALAASFAGFRVGRR</sequence>
<reference evidence="2" key="1">
    <citation type="journal article" date="2015" name="Nature">
        <title>Complex archaea that bridge the gap between prokaryotes and eukaryotes.</title>
        <authorList>
            <person name="Spang A."/>
            <person name="Saw J.H."/>
            <person name="Jorgensen S.L."/>
            <person name="Zaremba-Niedzwiedzka K."/>
            <person name="Martijn J."/>
            <person name="Lind A.E."/>
            <person name="van Eijk R."/>
            <person name="Schleper C."/>
            <person name="Guy L."/>
            <person name="Ettema T.J."/>
        </authorList>
    </citation>
    <scope>NUCLEOTIDE SEQUENCE</scope>
</reference>
<gene>
    <name evidence="2" type="ORF">LCGC14_1818370</name>
</gene>
<proteinExistence type="predicted"/>